<dbReference type="Gene3D" id="3.40.50.1820">
    <property type="entry name" value="alpha/beta hydrolase"/>
    <property type="match status" value="1"/>
</dbReference>
<dbReference type="InterPro" id="IPR029058">
    <property type="entry name" value="AB_hydrolase_fold"/>
</dbReference>
<evidence type="ECO:0000313" key="3">
    <source>
        <dbReference type="Proteomes" id="UP000279236"/>
    </source>
</evidence>
<dbReference type="RefSeq" id="XP_028478327.1">
    <property type="nucleotide sequence ID" value="XM_028621875.1"/>
</dbReference>
<feature type="region of interest" description="Disordered" evidence="1">
    <location>
        <begin position="81"/>
        <end position="105"/>
    </location>
</feature>
<dbReference type="AlphaFoldDB" id="A0A427Y1A6"/>
<dbReference type="SUPFAM" id="SSF53474">
    <property type="entry name" value="alpha/beta-Hydrolases"/>
    <property type="match status" value="1"/>
</dbReference>
<name>A0A427Y1A6_9TREE</name>
<dbReference type="EMBL" id="RSCE01000003">
    <property type="protein sequence ID" value="RSH84879.1"/>
    <property type="molecule type" value="Genomic_DNA"/>
</dbReference>
<dbReference type="Proteomes" id="UP000279236">
    <property type="component" value="Unassembled WGS sequence"/>
</dbReference>
<comment type="caution">
    <text evidence="2">The sequence shown here is derived from an EMBL/GenBank/DDBJ whole genome shotgun (WGS) entry which is preliminary data.</text>
</comment>
<proteinExistence type="predicted"/>
<feature type="region of interest" description="Disordered" evidence="1">
    <location>
        <begin position="31"/>
        <end position="63"/>
    </location>
</feature>
<sequence>MSRKLPANIITYMPHEGPSVMPSPMVAPKPLLTLLPHPDKEAPPCPPRPALPPPPKGWTSSLHAAPAAYPKGVAEAYGNLSRSSRPYESGPPPANETKEQRKKRLYDESNRCVKLREDAYEWTIEEAKAQAPKKGQWLCVERWRRDKPVGGATLVVTHANGLIKEHWHVVLRDVLARDPKLPGTKFGTGLPLHHPTNIQFDDIWMIDDMNSNMSADLNGGLLGPVQLWSDDSRDFLNFVRHVLPGARALGDAPAPWHLKWTEAPDSPQPVIGMGHSFGGNGLVQASNEFPGLFSALFLVDPMCPPHTVAVGSGIAAYDLTAGALKRRDVWPSRDEARKAMRSSPFWGSWDDDTFEIWMSHGVIPLDYAKPDGPVTLAMPSWCEGAIFCEPKGFGQGWDKLANLPFPVGFLMANKPIATLGEVVTSEMVWRPRLARVEQVTDAGHLITQEKPHTTADALWRFLTTLQAGEWGNSPEEIRKEWAVWREDRAKL</sequence>
<dbReference type="GeneID" id="39590958"/>
<feature type="compositionally biased region" description="Pro residues" evidence="1">
    <location>
        <begin position="43"/>
        <end position="56"/>
    </location>
</feature>
<keyword evidence="3" id="KW-1185">Reference proteome</keyword>
<evidence type="ECO:0000313" key="2">
    <source>
        <dbReference type="EMBL" id="RSH84879.1"/>
    </source>
</evidence>
<accession>A0A427Y1A6</accession>
<evidence type="ECO:0000256" key="1">
    <source>
        <dbReference type="SAM" id="MobiDB-lite"/>
    </source>
</evidence>
<organism evidence="2 3">
    <name type="scientific">Apiotrichum porosum</name>
    <dbReference type="NCBI Taxonomy" id="105984"/>
    <lineage>
        <taxon>Eukaryota</taxon>
        <taxon>Fungi</taxon>
        <taxon>Dikarya</taxon>
        <taxon>Basidiomycota</taxon>
        <taxon>Agaricomycotina</taxon>
        <taxon>Tremellomycetes</taxon>
        <taxon>Trichosporonales</taxon>
        <taxon>Trichosporonaceae</taxon>
        <taxon>Apiotrichum</taxon>
    </lineage>
</organism>
<dbReference type="STRING" id="105984.A0A427Y1A6"/>
<protein>
    <submittedName>
        <fullName evidence="2">Uncharacterized protein</fullName>
    </submittedName>
</protein>
<dbReference type="OrthoDB" id="94039at2759"/>
<reference evidence="2 3" key="1">
    <citation type="submission" date="2018-11" db="EMBL/GenBank/DDBJ databases">
        <title>Genome sequence of Apiotrichum porosum DSM 27194.</title>
        <authorList>
            <person name="Aliyu H."/>
            <person name="Gorte O."/>
            <person name="Ochsenreither K."/>
        </authorList>
    </citation>
    <scope>NUCLEOTIDE SEQUENCE [LARGE SCALE GENOMIC DNA]</scope>
    <source>
        <strain evidence="2 3">DSM 27194</strain>
    </source>
</reference>
<gene>
    <name evidence="2" type="ORF">EHS24_006415</name>
</gene>